<gene>
    <name evidence="1" type="ORF">TNCV_2279181</name>
</gene>
<name>A0A8X6R6I0_TRICX</name>
<reference evidence="1" key="1">
    <citation type="submission" date="2020-08" db="EMBL/GenBank/DDBJ databases">
        <title>Multicomponent nature underlies the extraordinary mechanical properties of spider dragline silk.</title>
        <authorList>
            <person name="Kono N."/>
            <person name="Nakamura H."/>
            <person name="Mori M."/>
            <person name="Yoshida Y."/>
            <person name="Ohtoshi R."/>
            <person name="Malay A.D."/>
            <person name="Moran D.A.P."/>
            <person name="Tomita M."/>
            <person name="Numata K."/>
            <person name="Arakawa K."/>
        </authorList>
    </citation>
    <scope>NUCLEOTIDE SEQUENCE</scope>
</reference>
<sequence>MVWKLGEGVPALLAFSFLGHFSVTNRPRVVSYLSNTFLASQIARSLSNRASLVYEWKATASTGNVDDLPLQLEQIWQEILQETISGLYHSMSHRVVACIQAHQFPHSVIHQAHVDDDWQNIGIETPFVDMLDELCQCVEADWTDVSKEPLSS</sequence>
<comment type="caution">
    <text evidence="1">The sequence shown here is derived from an EMBL/GenBank/DDBJ whole genome shotgun (WGS) entry which is preliminary data.</text>
</comment>
<evidence type="ECO:0000313" key="1">
    <source>
        <dbReference type="EMBL" id="GFX88450.1"/>
    </source>
</evidence>
<evidence type="ECO:0000313" key="2">
    <source>
        <dbReference type="Proteomes" id="UP000887159"/>
    </source>
</evidence>
<organism evidence="1 2">
    <name type="scientific">Trichonephila clavipes</name>
    <name type="common">Golden silk orbweaver</name>
    <name type="synonym">Nephila clavipes</name>
    <dbReference type="NCBI Taxonomy" id="2585209"/>
    <lineage>
        <taxon>Eukaryota</taxon>
        <taxon>Metazoa</taxon>
        <taxon>Ecdysozoa</taxon>
        <taxon>Arthropoda</taxon>
        <taxon>Chelicerata</taxon>
        <taxon>Arachnida</taxon>
        <taxon>Araneae</taxon>
        <taxon>Araneomorphae</taxon>
        <taxon>Entelegynae</taxon>
        <taxon>Araneoidea</taxon>
        <taxon>Nephilidae</taxon>
        <taxon>Trichonephila</taxon>
    </lineage>
</organism>
<proteinExistence type="predicted"/>
<accession>A0A8X6R6I0</accession>
<keyword evidence="2" id="KW-1185">Reference proteome</keyword>
<dbReference type="AlphaFoldDB" id="A0A8X6R6I0"/>
<dbReference type="Proteomes" id="UP000887159">
    <property type="component" value="Unassembled WGS sequence"/>
</dbReference>
<dbReference type="EMBL" id="BMAU01021052">
    <property type="protein sequence ID" value="GFX88450.1"/>
    <property type="molecule type" value="Genomic_DNA"/>
</dbReference>
<protein>
    <submittedName>
        <fullName evidence="1">Uncharacterized protein</fullName>
    </submittedName>
</protein>